<evidence type="ECO:0000256" key="1">
    <source>
        <dbReference type="SAM" id="Phobius"/>
    </source>
</evidence>
<keyword evidence="1" id="KW-0472">Membrane</keyword>
<keyword evidence="1" id="KW-0812">Transmembrane</keyword>
<keyword evidence="1" id="KW-1133">Transmembrane helix</keyword>
<comment type="caution">
    <text evidence="2">The sequence shown here is derived from an EMBL/GenBank/DDBJ whole genome shotgun (WGS) entry which is preliminary data.</text>
</comment>
<protein>
    <submittedName>
        <fullName evidence="2">Uncharacterized protein</fullName>
    </submittedName>
</protein>
<gene>
    <name evidence="2" type="ORF">XAT740_LOCUS42672</name>
</gene>
<dbReference type="AlphaFoldDB" id="A0A815WV37"/>
<organism evidence="2 3">
    <name type="scientific">Adineta ricciae</name>
    <name type="common">Rotifer</name>
    <dbReference type="NCBI Taxonomy" id="249248"/>
    <lineage>
        <taxon>Eukaryota</taxon>
        <taxon>Metazoa</taxon>
        <taxon>Spiralia</taxon>
        <taxon>Gnathifera</taxon>
        <taxon>Rotifera</taxon>
        <taxon>Eurotatoria</taxon>
        <taxon>Bdelloidea</taxon>
        <taxon>Adinetida</taxon>
        <taxon>Adinetidae</taxon>
        <taxon>Adineta</taxon>
    </lineage>
</organism>
<dbReference type="EMBL" id="CAJNOR010005146">
    <property type="protein sequence ID" value="CAF1548055.1"/>
    <property type="molecule type" value="Genomic_DNA"/>
</dbReference>
<keyword evidence="3" id="KW-1185">Reference proteome</keyword>
<reference evidence="2" key="1">
    <citation type="submission" date="2021-02" db="EMBL/GenBank/DDBJ databases">
        <authorList>
            <person name="Nowell W R."/>
        </authorList>
    </citation>
    <scope>NUCLEOTIDE SEQUENCE</scope>
</reference>
<accession>A0A815WV37</accession>
<evidence type="ECO:0000313" key="3">
    <source>
        <dbReference type="Proteomes" id="UP000663828"/>
    </source>
</evidence>
<feature type="transmembrane region" description="Helical" evidence="1">
    <location>
        <begin position="6"/>
        <end position="26"/>
    </location>
</feature>
<proteinExistence type="predicted"/>
<sequence length="158" mass="18500">MFIKHFAHFGIVILISLLALPNFILLKFRLKSSPAVISVSKNQTYIQPPQNDKFTRCLLHAEKAFNKLPLPWFLAFGRALMYHRSNNFISDDIAIGIFYNDLNATRLSSKKLISTLRKFRFRLLITYGQLNYGQGWTFRCPNSKVRFEIFVFDEVNFK</sequence>
<dbReference type="Proteomes" id="UP000663828">
    <property type="component" value="Unassembled WGS sequence"/>
</dbReference>
<evidence type="ECO:0000313" key="2">
    <source>
        <dbReference type="EMBL" id="CAF1548055.1"/>
    </source>
</evidence>
<name>A0A815WV37_ADIRI</name>